<sequence>MRILFTISLILSSFALLAQPDNRESYTQEEMVFIQSVMYQPLAKFCARKTGETEYQKWFKEWHRGNQGAITQGSEDFTNTVLSNGEQVERVVNMLIHQVEADWGGSDQANQTEKCLQLKSLFRS</sequence>
<accession>A0ABS7E2P8</accession>
<feature type="signal peptide" evidence="1">
    <location>
        <begin position="1"/>
        <end position="18"/>
    </location>
</feature>
<dbReference type="RefSeq" id="WP_220109059.1">
    <property type="nucleotide sequence ID" value="NZ_JAHZST010000004.1"/>
</dbReference>
<dbReference type="EMBL" id="JAHZST010000004">
    <property type="protein sequence ID" value="MBW8183436.1"/>
    <property type="molecule type" value="Genomic_DNA"/>
</dbReference>
<proteinExistence type="predicted"/>
<name>A0ABS7E2P8_9GAMM</name>
<evidence type="ECO:0000313" key="2">
    <source>
        <dbReference type="EMBL" id="MBW8183436.1"/>
    </source>
</evidence>
<gene>
    <name evidence="2" type="ORF">K0625_07130</name>
</gene>
<reference evidence="2 3" key="1">
    <citation type="submission" date="2021-07" db="EMBL/GenBank/DDBJ databases">
        <title>Shewanella sp. nov, isolated from SCS.</title>
        <authorList>
            <person name="Cao W.R."/>
        </authorList>
    </citation>
    <scope>NUCLEOTIDE SEQUENCE [LARGE SCALE GENOMIC DNA]</scope>
    <source>
        <strain evidence="2 3">NR704-98</strain>
    </source>
</reference>
<evidence type="ECO:0000256" key="1">
    <source>
        <dbReference type="SAM" id="SignalP"/>
    </source>
</evidence>
<keyword evidence="3" id="KW-1185">Reference proteome</keyword>
<organism evidence="2 3">
    <name type="scientific">Shewanella nanhaiensis</name>
    <dbReference type="NCBI Taxonomy" id="2864872"/>
    <lineage>
        <taxon>Bacteria</taxon>
        <taxon>Pseudomonadati</taxon>
        <taxon>Pseudomonadota</taxon>
        <taxon>Gammaproteobacteria</taxon>
        <taxon>Alteromonadales</taxon>
        <taxon>Shewanellaceae</taxon>
        <taxon>Shewanella</taxon>
    </lineage>
</organism>
<protein>
    <submittedName>
        <fullName evidence="2">Uncharacterized protein</fullName>
    </submittedName>
</protein>
<comment type="caution">
    <text evidence="2">The sequence shown here is derived from an EMBL/GenBank/DDBJ whole genome shotgun (WGS) entry which is preliminary data.</text>
</comment>
<feature type="chain" id="PRO_5046582991" evidence="1">
    <location>
        <begin position="19"/>
        <end position="124"/>
    </location>
</feature>
<keyword evidence="1" id="KW-0732">Signal</keyword>
<evidence type="ECO:0000313" key="3">
    <source>
        <dbReference type="Proteomes" id="UP001195963"/>
    </source>
</evidence>
<dbReference type="Proteomes" id="UP001195963">
    <property type="component" value="Unassembled WGS sequence"/>
</dbReference>